<evidence type="ECO:0000256" key="3">
    <source>
        <dbReference type="SAM" id="SignalP"/>
    </source>
</evidence>
<sequence length="800" mass="86899">MLLSHIKRLCTLLPSLIAALPQNSDPTSSLPTSLPVPLQRAVPACAQPCLRASLFDQFPLACTARGDFSCLCSRYSTGGESLGEVALGCIYASCSTVDSSAASAYNVCLGQRDAVPPTQTALTVTAASSIMSRLMATSTSVVTSSKPTPAVTTSSRTSPIPTNTVIVDSVSSVPSISSQMATPPSSATAAAAQGPKTMKPAQIAGLSVAAAATFVLAIGLMVFSVCLRRRRERRGVTEIIVEEKRPQGRSPKKFSARFSNQPSTNPNPTIKPPARFPMGTGQGRQVAGVGLVPVANKNPYANPYASPHTNPYTSVYTIPANSRFNQGNESNLNSTHPAFRPGAGSSTNLANASVPPEQIGLAISAELPDKPVPVIRPPQPPQRAESGQPRPKSLARRSESIFPRPDSVMTQDTVFEEDVPPERRRSSKLLPTPPIPIPPIRTFQPSRLPPAVDSSSQRKRTHINRQHVPQQPELFLSIPVRHSRSQPQPMRIGAQEVQSRNSPEPPAPPARTSSVYDQYKSISTSASTPDLGNGGDIPDYYFTSNVSYINPSLYSKPTAGPERVVRPKESPKLVNIKPKASSSTMSRTTSRASTNPRDSISSQTSFETVDPNDTIPEDEDEDKQLSQDNRLSPVVESPISKLRYPKIPRASNQLVPRSPKSPQSQKSDRSPRIPQEPSSLLVKRRGEWEAYELGGRLRMGNPSKMGTHTQMRKQHHRSNSVEPSWNQSRTVDRHTRSQSGQWPKSPAMYEMDVIQPLNIRSKQPQRGMEALKSPAWVPNLTPTRHGDDLFISVTYSKPRH</sequence>
<keyword evidence="2" id="KW-0812">Transmembrane</keyword>
<name>A0A6A6EJ74_9PEZI</name>
<feature type="compositionally biased region" description="Low complexity" evidence="1">
    <location>
        <begin position="656"/>
        <end position="665"/>
    </location>
</feature>
<keyword evidence="2" id="KW-1133">Transmembrane helix</keyword>
<evidence type="ECO:0000256" key="2">
    <source>
        <dbReference type="SAM" id="Phobius"/>
    </source>
</evidence>
<dbReference type="AlphaFoldDB" id="A0A6A6EJ74"/>
<feature type="compositionally biased region" description="Pro residues" evidence="1">
    <location>
        <begin position="370"/>
        <end position="381"/>
    </location>
</feature>
<dbReference type="EMBL" id="ML994619">
    <property type="protein sequence ID" value="KAF2190200.1"/>
    <property type="molecule type" value="Genomic_DNA"/>
</dbReference>
<keyword evidence="2" id="KW-0472">Membrane</keyword>
<accession>A0A6A6EJ74</accession>
<feature type="region of interest" description="Disordered" evidence="1">
    <location>
        <begin position="698"/>
        <end position="744"/>
    </location>
</feature>
<feature type="transmembrane region" description="Helical" evidence="2">
    <location>
        <begin position="203"/>
        <end position="227"/>
    </location>
</feature>
<feature type="compositionally biased region" description="Polar residues" evidence="1">
    <location>
        <begin position="326"/>
        <end position="336"/>
    </location>
</feature>
<feature type="region of interest" description="Disordered" evidence="1">
    <location>
        <begin position="367"/>
        <end position="514"/>
    </location>
</feature>
<feature type="region of interest" description="Disordered" evidence="1">
    <location>
        <begin position="553"/>
        <end position="681"/>
    </location>
</feature>
<evidence type="ECO:0008006" key="6">
    <source>
        <dbReference type="Google" id="ProtNLM"/>
    </source>
</evidence>
<evidence type="ECO:0000313" key="5">
    <source>
        <dbReference type="Proteomes" id="UP000800200"/>
    </source>
</evidence>
<dbReference type="OrthoDB" id="3946741at2759"/>
<proteinExistence type="predicted"/>
<gene>
    <name evidence="4" type="ORF">K469DRAFT_699812</name>
</gene>
<feature type="compositionally biased region" description="Low complexity" evidence="1">
    <location>
        <begin position="580"/>
        <end position="594"/>
    </location>
</feature>
<feature type="region of interest" description="Disordered" evidence="1">
    <location>
        <begin position="247"/>
        <end position="272"/>
    </location>
</feature>
<feature type="compositionally biased region" description="Polar residues" evidence="1">
    <location>
        <begin position="595"/>
        <end position="607"/>
    </location>
</feature>
<feature type="chain" id="PRO_5025548152" description="Extracellular membrane protein CFEM domain-containing protein" evidence="3">
    <location>
        <begin position="19"/>
        <end position="800"/>
    </location>
</feature>
<organism evidence="4 5">
    <name type="scientific">Zopfia rhizophila CBS 207.26</name>
    <dbReference type="NCBI Taxonomy" id="1314779"/>
    <lineage>
        <taxon>Eukaryota</taxon>
        <taxon>Fungi</taxon>
        <taxon>Dikarya</taxon>
        <taxon>Ascomycota</taxon>
        <taxon>Pezizomycotina</taxon>
        <taxon>Dothideomycetes</taxon>
        <taxon>Dothideomycetes incertae sedis</taxon>
        <taxon>Zopfiaceae</taxon>
        <taxon>Zopfia</taxon>
    </lineage>
</organism>
<feature type="region of interest" description="Disordered" evidence="1">
    <location>
        <begin position="326"/>
        <end position="352"/>
    </location>
</feature>
<evidence type="ECO:0000256" key="1">
    <source>
        <dbReference type="SAM" id="MobiDB-lite"/>
    </source>
</evidence>
<evidence type="ECO:0000313" key="4">
    <source>
        <dbReference type="EMBL" id="KAF2190200.1"/>
    </source>
</evidence>
<reference evidence="4" key="1">
    <citation type="journal article" date="2020" name="Stud. Mycol.">
        <title>101 Dothideomycetes genomes: a test case for predicting lifestyles and emergence of pathogens.</title>
        <authorList>
            <person name="Haridas S."/>
            <person name="Albert R."/>
            <person name="Binder M."/>
            <person name="Bloem J."/>
            <person name="Labutti K."/>
            <person name="Salamov A."/>
            <person name="Andreopoulos B."/>
            <person name="Baker S."/>
            <person name="Barry K."/>
            <person name="Bills G."/>
            <person name="Bluhm B."/>
            <person name="Cannon C."/>
            <person name="Castanera R."/>
            <person name="Culley D."/>
            <person name="Daum C."/>
            <person name="Ezra D."/>
            <person name="Gonzalez J."/>
            <person name="Henrissat B."/>
            <person name="Kuo A."/>
            <person name="Liang C."/>
            <person name="Lipzen A."/>
            <person name="Lutzoni F."/>
            <person name="Magnuson J."/>
            <person name="Mondo S."/>
            <person name="Nolan M."/>
            <person name="Ohm R."/>
            <person name="Pangilinan J."/>
            <person name="Park H.-J."/>
            <person name="Ramirez L."/>
            <person name="Alfaro M."/>
            <person name="Sun H."/>
            <person name="Tritt A."/>
            <person name="Yoshinaga Y."/>
            <person name="Zwiers L.-H."/>
            <person name="Turgeon B."/>
            <person name="Goodwin S."/>
            <person name="Spatafora J."/>
            <person name="Crous P."/>
            <person name="Grigoriev I."/>
        </authorList>
    </citation>
    <scope>NUCLEOTIDE SEQUENCE</scope>
    <source>
        <strain evidence="4">CBS 207.26</strain>
    </source>
</reference>
<protein>
    <recommendedName>
        <fullName evidence="6">Extracellular membrane protein CFEM domain-containing protein</fullName>
    </recommendedName>
</protein>
<keyword evidence="5" id="KW-1185">Reference proteome</keyword>
<dbReference type="Proteomes" id="UP000800200">
    <property type="component" value="Unassembled WGS sequence"/>
</dbReference>
<keyword evidence="3" id="KW-0732">Signal</keyword>
<feature type="compositionally biased region" description="Polar residues" evidence="1">
    <location>
        <begin position="720"/>
        <end position="729"/>
    </location>
</feature>
<feature type="compositionally biased region" description="Polar residues" evidence="1">
    <location>
        <begin position="257"/>
        <end position="268"/>
    </location>
</feature>
<feature type="signal peptide" evidence="3">
    <location>
        <begin position="1"/>
        <end position="18"/>
    </location>
</feature>